<protein>
    <recommendedName>
        <fullName evidence="1">DUF306 domain-containing protein</fullName>
    </recommendedName>
</protein>
<feature type="domain" description="DUF306" evidence="1">
    <location>
        <begin position="146"/>
        <end position="256"/>
    </location>
</feature>
<dbReference type="InterPro" id="IPR053147">
    <property type="entry name" value="Hsp_HslJ-like"/>
</dbReference>
<dbReference type="Pfam" id="PF03724">
    <property type="entry name" value="META"/>
    <property type="match status" value="2"/>
</dbReference>
<dbReference type="AlphaFoldDB" id="A0A510JR45"/>
<dbReference type="STRING" id="1122172.GCA_000373045_00803"/>
<reference evidence="2 3" key="1">
    <citation type="submission" date="2019-07" db="EMBL/GenBank/DDBJ databases">
        <title>Complete Genome Sequence of Leptotrichia shahii Strain JCM 16776.</title>
        <authorList>
            <person name="Watanabe S."/>
            <person name="Cui L."/>
        </authorList>
    </citation>
    <scope>NUCLEOTIDE SEQUENCE [LARGE SCALE GENOMIC DNA]</scope>
    <source>
        <strain evidence="2 3">JCM16776</strain>
    </source>
</reference>
<dbReference type="Gene3D" id="2.40.128.270">
    <property type="match status" value="2"/>
</dbReference>
<dbReference type="KEGG" id="lsz:JCM16776_1779"/>
<keyword evidence="3" id="KW-1185">Reference proteome</keyword>
<evidence type="ECO:0000313" key="3">
    <source>
        <dbReference type="Proteomes" id="UP000322617"/>
    </source>
</evidence>
<organism evidence="2 3">
    <name type="scientific">Leptotrichia shahii</name>
    <dbReference type="NCBI Taxonomy" id="157691"/>
    <lineage>
        <taxon>Bacteria</taxon>
        <taxon>Fusobacteriati</taxon>
        <taxon>Fusobacteriota</taxon>
        <taxon>Fusobacteriia</taxon>
        <taxon>Fusobacteriales</taxon>
        <taxon>Leptotrichiaceae</taxon>
        <taxon>Leptotrichia</taxon>
    </lineage>
</organism>
<dbReference type="InterPro" id="IPR005184">
    <property type="entry name" value="DUF306_Meta_HslJ"/>
</dbReference>
<dbReference type="OrthoDB" id="95216at2"/>
<evidence type="ECO:0000259" key="1">
    <source>
        <dbReference type="Pfam" id="PF03724"/>
    </source>
</evidence>
<gene>
    <name evidence="2" type="ORF">JCM16776_1779</name>
</gene>
<dbReference type="InterPro" id="IPR038670">
    <property type="entry name" value="HslJ-like_sf"/>
</dbReference>
<name>A0A510JR45_9FUSO</name>
<proteinExistence type="predicted"/>
<sequence length="261" mass="29334">MKKMSILIGIFTVFLLNCFVLSAYSKKQNVYNLNGTSWELIQVSRKGKNIVIPKGTKITINFSENEINGFSGINNYSGDYMIKNNSTLSADVATTLMAGSENLMNIEQNFLDILQSFPKISYSANTLTLSNNKKEVWTFKVLTLDKKLQNTSWKLLNMDGKDISKLISKNENNITLSFNENGINGNSGINNYFGDYEIVNNNIKVGPLGSTKMAGPENLMKVEREFLELLENSKKVKLSDQKTLVLTTDKGKSLTFEKIYQ</sequence>
<dbReference type="RefSeq" id="WP_018450427.1">
    <property type="nucleotide sequence ID" value="NZ_AP019827.1"/>
</dbReference>
<feature type="domain" description="DUF306" evidence="1">
    <location>
        <begin position="32"/>
        <end position="140"/>
    </location>
</feature>
<dbReference type="PANTHER" id="PTHR35535:SF1">
    <property type="entry name" value="HEAT SHOCK PROTEIN HSLJ"/>
    <property type="match status" value="1"/>
</dbReference>
<dbReference type="EMBL" id="AP019827">
    <property type="protein sequence ID" value="BBM41547.1"/>
    <property type="molecule type" value="Genomic_DNA"/>
</dbReference>
<evidence type="ECO:0000313" key="2">
    <source>
        <dbReference type="EMBL" id="BBM41547.1"/>
    </source>
</evidence>
<dbReference type="Proteomes" id="UP000322617">
    <property type="component" value="Chromosome"/>
</dbReference>
<accession>A0A510JR45</accession>
<dbReference type="PANTHER" id="PTHR35535">
    <property type="entry name" value="HEAT SHOCK PROTEIN HSLJ"/>
    <property type="match status" value="1"/>
</dbReference>